<dbReference type="InterPro" id="IPR033438">
    <property type="entry name" value="MOLO1"/>
</dbReference>
<gene>
    <name evidence="3" type="ORF">HK100_006566</name>
</gene>
<dbReference type="Proteomes" id="UP001211907">
    <property type="component" value="Unassembled WGS sequence"/>
</dbReference>
<keyword evidence="4" id="KW-1185">Reference proteome</keyword>
<keyword evidence="1" id="KW-1133">Transmembrane helix</keyword>
<comment type="caution">
    <text evidence="3">The sequence shown here is derived from an EMBL/GenBank/DDBJ whole genome shotgun (WGS) entry which is preliminary data.</text>
</comment>
<dbReference type="PANTHER" id="PTHR33748">
    <property type="entry name" value="PROTEIN CBG04600"/>
    <property type="match status" value="1"/>
</dbReference>
<dbReference type="GO" id="GO:0016020">
    <property type="term" value="C:membrane"/>
    <property type="evidence" value="ECO:0007669"/>
    <property type="project" value="TreeGrafter"/>
</dbReference>
<dbReference type="PANTHER" id="PTHR33748:SF5">
    <property type="entry name" value="GROUND-LIKE DOMAIN-CONTAINING PROTEIN"/>
    <property type="match status" value="1"/>
</dbReference>
<feature type="chain" id="PRO_5041981506" description="Membrane-associated protein" evidence="2">
    <location>
        <begin position="30"/>
        <end position="275"/>
    </location>
</feature>
<keyword evidence="1" id="KW-0472">Membrane</keyword>
<name>A0AAD5SQC5_9FUNG</name>
<evidence type="ECO:0000313" key="3">
    <source>
        <dbReference type="EMBL" id="KAJ3093514.1"/>
    </source>
</evidence>
<feature type="transmembrane region" description="Helical" evidence="1">
    <location>
        <begin position="237"/>
        <end position="260"/>
    </location>
</feature>
<evidence type="ECO:0000313" key="4">
    <source>
        <dbReference type="Proteomes" id="UP001211907"/>
    </source>
</evidence>
<keyword evidence="1" id="KW-0812">Transmembrane</keyword>
<evidence type="ECO:0008006" key="5">
    <source>
        <dbReference type="Google" id="ProtNLM"/>
    </source>
</evidence>
<dbReference type="Pfam" id="PF17175">
    <property type="entry name" value="MOLO1"/>
    <property type="match status" value="1"/>
</dbReference>
<feature type="signal peptide" evidence="2">
    <location>
        <begin position="1"/>
        <end position="29"/>
    </location>
</feature>
<evidence type="ECO:0000256" key="2">
    <source>
        <dbReference type="SAM" id="SignalP"/>
    </source>
</evidence>
<dbReference type="Gene3D" id="3.10.310.50">
    <property type="match status" value="1"/>
</dbReference>
<feature type="non-terminal residue" evidence="3">
    <location>
        <position position="275"/>
    </location>
</feature>
<organism evidence="3 4">
    <name type="scientific">Physocladia obscura</name>
    <dbReference type="NCBI Taxonomy" id="109957"/>
    <lineage>
        <taxon>Eukaryota</taxon>
        <taxon>Fungi</taxon>
        <taxon>Fungi incertae sedis</taxon>
        <taxon>Chytridiomycota</taxon>
        <taxon>Chytridiomycota incertae sedis</taxon>
        <taxon>Chytridiomycetes</taxon>
        <taxon>Chytridiales</taxon>
        <taxon>Chytriomycetaceae</taxon>
        <taxon>Physocladia</taxon>
    </lineage>
</organism>
<sequence length="275" mass="28146">MKAKNSACAAFVVSLVVAVFLSSADSVSASFTVATVPNPFDLSSGAALCGTSTLTPSCLCNPSRILANNTMTTLSSQLKLLNSSSPSSSPSSTSAASINAITSTSFSSSPSSLMPWQICVLVIDQIASSTASTSASLVEAGDFADAVRIAWAADGAFAESDTVLLLLDTLDHDLYISTGAAVRNFISDTTATNIATSVVSLLKTNDFDQAVLDCVSAIKTDLTNPSSTGGSSLSSKAVIGIIFGVLALLAFLGCIIYSWLKTRTSVTKSNAYSDV</sequence>
<proteinExistence type="predicted"/>
<accession>A0AAD5SQC5</accession>
<dbReference type="EMBL" id="JADGJH010003047">
    <property type="protein sequence ID" value="KAJ3093514.1"/>
    <property type="molecule type" value="Genomic_DNA"/>
</dbReference>
<evidence type="ECO:0000256" key="1">
    <source>
        <dbReference type="SAM" id="Phobius"/>
    </source>
</evidence>
<keyword evidence="2" id="KW-0732">Signal</keyword>
<dbReference type="AlphaFoldDB" id="A0AAD5SQC5"/>
<reference evidence="3" key="1">
    <citation type="submission" date="2020-05" db="EMBL/GenBank/DDBJ databases">
        <title>Phylogenomic resolution of chytrid fungi.</title>
        <authorList>
            <person name="Stajich J.E."/>
            <person name="Amses K."/>
            <person name="Simmons R."/>
            <person name="Seto K."/>
            <person name="Myers J."/>
            <person name="Bonds A."/>
            <person name="Quandt C.A."/>
            <person name="Barry K."/>
            <person name="Liu P."/>
            <person name="Grigoriev I."/>
            <person name="Longcore J.E."/>
            <person name="James T.Y."/>
        </authorList>
    </citation>
    <scope>NUCLEOTIDE SEQUENCE</scope>
    <source>
        <strain evidence="3">JEL0513</strain>
    </source>
</reference>
<protein>
    <recommendedName>
        <fullName evidence="5">Membrane-associated protein</fullName>
    </recommendedName>
</protein>